<dbReference type="RefSeq" id="WP_025249942.1">
    <property type="nucleotide sequence ID" value="NZ_CABPSO010000001.1"/>
</dbReference>
<protein>
    <submittedName>
        <fullName evidence="2">Uncharacterized protein</fullName>
    </submittedName>
</protein>
<dbReference type="OrthoDB" id="8566581at2"/>
<dbReference type="STRING" id="93220.A6P55_13595"/>
<feature type="compositionally biased region" description="Low complexity" evidence="1">
    <location>
        <begin position="229"/>
        <end position="283"/>
    </location>
</feature>
<dbReference type="KEGG" id="ppnm:LV28_16510"/>
<name>A0A378YQM2_9BURK</name>
<feature type="region of interest" description="Disordered" evidence="1">
    <location>
        <begin position="229"/>
        <end position="337"/>
    </location>
</feature>
<gene>
    <name evidence="2" type="ORF">NCTC13160_03256</name>
    <name evidence="3" type="ORF">PPN31119_00445</name>
</gene>
<proteinExistence type="predicted"/>
<feature type="region of interest" description="Disordered" evidence="1">
    <location>
        <begin position="99"/>
        <end position="177"/>
    </location>
</feature>
<evidence type="ECO:0000313" key="4">
    <source>
        <dbReference type="Proteomes" id="UP000254573"/>
    </source>
</evidence>
<dbReference type="InterPro" id="IPR050026">
    <property type="entry name" value="PHA_gran_PhaM_N"/>
</dbReference>
<feature type="compositionally biased region" description="Low complexity" evidence="1">
    <location>
        <begin position="140"/>
        <end position="150"/>
    </location>
</feature>
<dbReference type="EMBL" id="UGSG01000001">
    <property type="protein sequence ID" value="SUA79505.1"/>
    <property type="molecule type" value="Genomic_DNA"/>
</dbReference>
<reference evidence="3 5" key="2">
    <citation type="submission" date="2019-08" db="EMBL/GenBank/DDBJ databases">
        <authorList>
            <person name="Peeters C."/>
        </authorList>
    </citation>
    <scope>NUCLEOTIDE SEQUENCE [LARGE SCALE GENOMIC DNA]</scope>
    <source>
        <strain evidence="3 5">LMG 31119</strain>
    </source>
</reference>
<dbReference type="Proteomes" id="UP000361468">
    <property type="component" value="Unassembled WGS sequence"/>
</dbReference>
<accession>A0A378YQM2</accession>
<evidence type="ECO:0000313" key="3">
    <source>
        <dbReference type="EMBL" id="VVE61051.1"/>
    </source>
</evidence>
<dbReference type="NCBIfam" id="NF043076">
    <property type="entry name" value="PHA_gran_PhaM"/>
    <property type="match status" value="1"/>
</dbReference>
<evidence type="ECO:0000313" key="5">
    <source>
        <dbReference type="Proteomes" id="UP000361468"/>
    </source>
</evidence>
<evidence type="ECO:0000256" key="1">
    <source>
        <dbReference type="SAM" id="MobiDB-lite"/>
    </source>
</evidence>
<organism evidence="2 4">
    <name type="scientific">Pandoraea pnomenusa</name>
    <dbReference type="NCBI Taxonomy" id="93220"/>
    <lineage>
        <taxon>Bacteria</taxon>
        <taxon>Pseudomonadati</taxon>
        <taxon>Pseudomonadota</taxon>
        <taxon>Betaproteobacteria</taxon>
        <taxon>Burkholderiales</taxon>
        <taxon>Burkholderiaceae</taxon>
        <taxon>Pandoraea</taxon>
    </lineage>
</organism>
<feature type="compositionally biased region" description="Low complexity" evidence="1">
    <location>
        <begin position="292"/>
        <end position="319"/>
    </location>
</feature>
<dbReference type="AlphaFoldDB" id="A0A378YQM2"/>
<dbReference type="EMBL" id="CABPSO010000001">
    <property type="protein sequence ID" value="VVE61051.1"/>
    <property type="molecule type" value="Genomic_DNA"/>
</dbReference>
<keyword evidence="5" id="KW-1185">Reference proteome</keyword>
<sequence>MSDSTSAMPNGFDILKKMWEAFSPPATFTSPLTQLMQSAAPLLDPNEIENRIAEMRAVEQWLTLNLNVLRSTIQAFEVQRATYATLRAFGTGGFGAASDAGDAAHPAQGGDAPTPPFGQTGVGDFWRSPFGAAGAAQDVEASSPAAAEPESAPEPPADSQEAPPEGDGTVPPFAQAGNAYGALDPSLWFNAMRAQFDQIAAAAQAAGMSAAQMTEAAAAQMSDAAAKATQATRATPSSAGAAKASKTTGKTAGKTGAAAKGGAAGKAAGNAAGKAAAKTAAKRAPADKKTPAKSATARTAAKTSTRASTKTVKATRASTVSEGAPVKAPGKQAAWKW</sequence>
<dbReference type="KEGG" id="ppno:DA70_14175"/>
<evidence type="ECO:0000313" key="2">
    <source>
        <dbReference type="EMBL" id="SUA79505.1"/>
    </source>
</evidence>
<reference evidence="2 4" key="1">
    <citation type="submission" date="2018-06" db="EMBL/GenBank/DDBJ databases">
        <authorList>
            <consortium name="Pathogen Informatics"/>
            <person name="Doyle S."/>
        </authorList>
    </citation>
    <scope>NUCLEOTIDE SEQUENCE [LARGE SCALE GENOMIC DNA]</scope>
    <source>
        <strain evidence="2 4">NCTC13160</strain>
    </source>
</reference>
<dbReference type="Proteomes" id="UP000254573">
    <property type="component" value="Unassembled WGS sequence"/>
</dbReference>